<proteinExistence type="predicted"/>
<name>A0A2C9UAW5_MANES</name>
<accession>A0A2C9UAW5</accession>
<dbReference type="EMBL" id="CM004402">
    <property type="protein sequence ID" value="OAY26558.1"/>
    <property type="molecule type" value="Genomic_DNA"/>
</dbReference>
<dbReference type="AlphaFoldDB" id="A0A2C9UAW5"/>
<gene>
    <name evidence="1" type="ORF">MANES_16G056400</name>
</gene>
<organism evidence="1">
    <name type="scientific">Manihot esculenta</name>
    <name type="common">Cassava</name>
    <name type="synonym">Jatropha manihot</name>
    <dbReference type="NCBI Taxonomy" id="3983"/>
    <lineage>
        <taxon>Eukaryota</taxon>
        <taxon>Viridiplantae</taxon>
        <taxon>Streptophyta</taxon>
        <taxon>Embryophyta</taxon>
        <taxon>Tracheophyta</taxon>
        <taxon>Spermatophyta</taxon>
        <taxon>Magnoliopsida</taxon>
        <taxon>eudicotyledons</taxon>
        <taxon>Gunneridae</taxon>
        <taxon>Pentapetalae</taxon>
        <taxon>rosids</taxon>
        <taxon>fabids</taxon>
        <taxon>Malpighiales</taxon>
        <taxon>Euphorbiaceae</taxon>
        <taxon>Crotonoideae</taxon>
        <taxon>Manihoteae</taxon>
        <taxon>Manihot</taxon>
    </lineage>
</organism>
<sequence>MDFKLSTISSINLQYERLLPSTQAFLLWRSPHQVALTCTGLWRASSSVSCSLPNKLTIKWKPSNITSQ</sequence>
<reference evidence="1" key="1">
    <citation type="submission" date="2016-02" db="EMBL/GenBank/DDBJ databases">
        <title>WGS assembly of Manihot esculenta.</title>
        <authorList>
            <person name="Bredeson J.V."/>
            <person name="Prochnik S.E."/>
            <person name="Lyons J.B."/>
            <person name="Schmutz J."/>
            <person name="Grimwood J."/>
            <person name="Vrebalov J."/>
            <person name="Bart R.S."/>
            <person name="Amuge T."/>
            <person name="Ferguson M.E."/>
            <person name="Green R."/>
            <person name="Putnam N."/>
            <person name="Stites J."/>
            <person name="Rounsley S."/>
            <person name="Rokhsar D.S."/>
        </authorList>
    </citation>
    <scope>NUCLEOTIDE SEQUENCE [LARGE SCALE GENOMIC DNA]</scope>
    <source>
        <tissue evidence="1">Leaf</tissue>
    </source>
</reference>
<evidence type="ECO:0000313" key="1">
    <source>
        <dbReference type="EMBL" id="OAY26558.1"/>
    </source>
</evidence>
<protein>
    <submittedName>
        <fullName evidence="1">Uncharacterized protein</fullName>
    </submittedName>
</protein>